<dbReference type="EMBL" id="CAIX01001083">
    <property type="protein sequence ID" value="CCI50745.1"/>
    <property type="molecule type" value="Genomic_DNA"/>
</dbReference>
<dbReference type="Proteomes" id="UP000053237">
    <property type="component" value="Unassembled WGS sequence"/>
</dbReference>
<proteinExistence type="predicted"/>
<accession>A0A024GVE7</accession>
<keyword evidence="2" id="KW-1185">Reference proteome</keyword>
<evidence type="ECO:0000313" key="2">
    <source>
        <dbReference type="Proteomes" id="UP000053237"/>
    </source>
</evidence>
<reference evidence="1 2" key="1">
    <citation type="submission" date="2012-05" db="EMBL/GenBank/DDBJ databases">
        <title>Recombination and specialization in a pathogen metapopulation.</title>
        <authorList>
            <person name="Gardiner A."/>
            <person name="Kemen E."/>
            <person name="Schultz-Larsen T."/>
            <person name="MacLean D."/>
            <person name="Van Oosterhout C."/>
            <person name="Jones J.D.G."/>
        </authorList>
    </citation>
    <scope>NUCLEOTIDE SEQUENCE [LARGE SCALE GENOMIC DNA]</scope>
    <source>
        <strain evidence="1 2">Ac Nc2</strain>
    </source>
</reference>
<dbReference type="InParanoid" id="A0A024GVE7"/>
<protein>
    <submittedName>
        <fullName evidence="1">Uncharacterized protein</fullName>
    </submittedName>
</protein>
<gene>
    <name evidence="1" type="ORF">BN9_129780</name>
</gene>
<sequence>MSNHPIKSTGRCVPESGHHLASRHFPQFEVLVFVPSLKGTSIAPPYVDIFQPPQPLVSFRWIHQTDMRVPNKHPSIILHLVCTTIAQVSEMQAQPTRIPAEVFPDKNSIKSKSNYGASTVSIALCADLIMAEELRISTTYHDTPQNPQRYFPEPRQLVHGRHHSMTEHWHSSKVNDRFCIIDGSRRDICQCQTHPQTGAKVHLLALKSRLRMALLPFK</sequence>
<evidence type="ECO:0000313" key="1">
    <source>
        <dbReference type="EMBL" id="CCI50745.1"/>
    </source>
</evidence>
<dbReference type="AlphaFoldDB" id="A0A024GVE7"/>
<name>A0A024GVE7_9STRA</name>
<comment type="caution">
    <text evidence="1">The sequence shown here is derived from an EMBL/GenBank/DDBJ whole genome shotgun (WGS) entry which is preliminary data.</text>
</comment>
<organism evidence="1 2">
    <name type="scientific">Albugo candida</name>
    <dbReference type="NCBI Taxonomy" id="65357"/>
    <lineage>
        <taxon>Eukaryota</taxon>
        <taxon>Sar</taxon>
        <taxon>Stramenopiles</taxon>
        <taxon>Oomycota</taxon>
        <taxon>Peronosporomycetes</taxon>
        <taxon>Albuginales</taxon>
        <taxon>Albuginaceae</taxon>
        <taxon>Albugo</taxon>
    </lineage>
</organism>